<evidence type="ECO:0000313" key="2">
    <source>
        <dbReference type="EMBL" id="KAG5536322.1"/>
    </source>
</evidence>
<dbReference type="AlphaFoldDB" id="A0AAV6J5H9"/>
<keyword evidence="1" id="KW-1133">Transmembrane helix</keyword>
<evidence type="ECO:0008006" key="4">
    <source>
        <dbReference type="Google" id="ProtNLM"/>
    </source>
</evidence>
<evidence type="ECO:0000313" key="3">
    <source>
        <dbReference type="Proteomes" id="UP000823749"/>
    </source>
</evidence>
<keyword evidence="3" id="KW-1185">Reference proteome</keyword>
<keyword evidence="1" id="KW-0472">Membrane</keyword>
<name>A0AAV6J5H9_9ERIC</name>
<evidence type="ECO:0000256" key="1">
    <source>
        <dbReference type="SAM" id="Phobius"/>
    </source>
</evidence>
<proteinExistence type="predicted"/>
<dbReference type="Proteomes" id="UP000823749">
    <property type="component" value="Chromosome 8"/>
</dbReference>
<feature type="transmembrane region" description="Helical" evidence="1">
    <location>
        <begin position="111"/>
        <end position="132"/>
    </location>
</feature>
<feature type="transmembrane region" description="Helical" evidence="1">
    <location>
        <begin position="79"/>
        <end position="105"/>
    </location>
</feature>
<accession>A0AAV6J5H9</accession>
<keyword evidence="1" id="KW-0812">Transmembrane</keyword>
<dbReference type="EMBL" id="JACTNZ010000008">
    <property type="protein sequence ID" value="KAG5536322.1"/>
    <property type="molecule type" value="Genomic_DNA"/>
</dbReference>
<reference evidence="2" key="1">
    <citation type="submission" date="2020-08" db="EMBL/GenBank/DDBJ databases">
        <title>Plant Genome Project.</title>
        <authorList>
            <person name="Zhang R.-G."/>
        </authorList>
    </citation>
    <scope>NUCLEOTIDE SEQUENCE</scope>
    <source>
        <strain evidence="2">WSP0</strain>
        <tissue evidence="2">Leaf</tissue>
    </source>
</reference>
<gene>
    <name evidence="2" type="ORF">RHGRI_023932</name>
</gene>
<sequence length="140" mass="15812">MAESGLLTRWFVGSFWDVDPATVGYSSSPESILEVSLCVWDRLVLLCLEVQRLDRLRGGGCGLLLPAGDRRVAASSWVVCVRCFLGCGVVWCGLGHFGFWALPFWVFGLQVWFLINLDCLGFFFLPWFFFFFQSLYISGS</sequence>
<organism evidence="2 3">
    <name type="scientific">Rhododendron griersonianum</name>
    <dbReference type="NCBI Taxonomy" id="479676"/>
    <lineage>
        <taxon>Eukaryota</taxon>
        <taxon>Viridiplantae</taxon>
        <taxon>Streptophyta</taxon>
        <taxon>Embryophyta</taxon>
        <taxon>Tracheophyta</taxon>
        <taxon>Spermatophyta</taxon>
        <taxon>Magnoliopsida</taxon>
        <taxon>eudicotyledons</taxon>
        <taxon>Gunneridae</taxon>
        <taxon>Pentapetalae</taxon>
        <taxon>asterids</taxon>
        <taxon>Ericales</taxon>
        <taxon>Ericaceae</taxon>
        <taxon>Ericoideae</taxon>
        <taxon>Rhodoreae</taxon>
        <taxon>Rhododendron</taxon>
    </lineage>
</organism>
<comment type="caution">
    <text evidence="2">The sequence shown here is derived from an EMBL/GenBank/DDBJ whole genome shotgun (WGS) entry which is preliminary data.</text>
</comment>
<protein>
    <recommendedName>
        <fullName evidence="4">Transmembrane protein</fullName>
    </recommendedName>
</protein>